<dbReference type="CDD" id="cd00922">
    <property type="entry name" value="Cyt_c_Oxidase_IV"/>
    <property type="match status" value="1"/>
</dbReference>
<evidence type="ECO:0000256" key="4">
    <source>
        <dbReference type="ARBA" id="ARBA00022792"/>
    </source>
</evidence>
<protein>
    <recommendedName>
        <fullName evidence="10">Cytochrome c oxidase subunit 4</fullName>
    </recommendedName>
</protein>
<comment type="subcellular location">
    <subcellularLocation>
        <location evidence="1 10">Mitochondrion inner membrane</location>
        <topology evidence="1 10">Single-pass membrane protein</topology>
    </subcellularLocation>
</comment>
<evidence type="ECO:0000313" key="13">
    <source>
        <dbReference type="Proteomes" id="UP000747542"/>
    </source>
</evidence>
<dbReference type="PRINTS" id="PR01873">
    <property type="entry name" value="CYTCOXIDASE4"/>
</dbReference>
<evidence type="ECO:0000256" key="3">
    <source>
        <dbReference type="ARBA" id="ARBA00022692"/>
    </source>
</evidence>
<proteinExistence type="inferred from homology"/>
<dbReference type="AlphaFoldDB" id="A0A8J5K0B7"/>
<evidence type="ECO:0000256" key="10">
    <source>
        <dbReference type="RuleBase" id="RU367145"/>
    </source>
</evidence>
<comment type="caution">
    <text evidence="12">The sequence shown here is derived from an EMBL/GenBank/DDBJ whole genome shotgun (WGS) entry which is preliminary data.</text>
</comment>
<feature type="signal peptide" evidence="11">
    <location>
        <begin position="1"/>
        <end position="24"/>
    </location>
</feature>
<dbReference type="EMBL" id="JAHLQT010024959">
    <property type="protein sequence ID" value="KAG7164650.1"/>
    <property type="molecule type" value="Genomic_DNA"/>
</dbReference>
<gene>
    <name evidence="12" type="primary">Cox4-L</name>
    <name evidence="12" type="ORF">Hamer_G005039</name>
</gene>
<dbReference type="InterPro" id="IPR036639">
    <property type="entry name" value="Cyt_c_oxidase_su4_sf"/>
</dbReference>
<keyword evidence="8 10" id="KW-0496">Mitochondrion</keyword>
<evidence type="ECO:0000313" key="12">
    <source>
        <dbReference type="EMBL" id="KAG7164650.1"/>
    </source>
</evidence>
<dbReference type="PANTHER" id="PTHR10707">
    <property type="entry name" value="CYTOCHROME C OXIDASE SUBUNIT IV"/>
    <property type="match status" value="1"/>
</dbReference>
<feature type="chain" id="PRO_5035281768" description="Cytochrome c oxidase subunit 4" evidence="11">
    <location>
        <begin position="25"/>
        <end position="190"/>
    </location>
</feature>
<evidence type="ECO:0000256" key="5">
    <source>
        <dbReference type="ARBA" id="ARBA00022946"/>
    </source>
</evidence>
<organism evidence="12 13">
    <name type="scientific">Homarus americanus</name>
    <name type="common">American lobster</name>
    <dbReference type="NCBI Taxonomy" id="6706"/>
    <lineage>
        <taxon>Eukaryota</taxon>
        <taxon>Metazoa</taxon>
        <taxon>Ecdysozoa</taxon>
        <taxon>Arthropoda</taxon>
        <taxon>Crustacea</taxon>
        <taxon>Multicrustacea</taxon>
        <taxon>Malacostraca</taxon>
        <taxon>Eumalacostraca</taxon>
        <taxon>Eucarida</taxon>
        <taxon>Decapoda</taxon>
        <taxon>Pleocyemata</taxon>
        <taxon>Astacidea</taxon>
        <taxon>Nephropoidea</taxon>
        <taxon>Nephropidae</taxon>
        <taxon>Homarus</taxon>
    </lineage>
</organism>
<dbReference type="Proteomes" id="UP000747542">
    <property type="component" value="Unassembled WGS sequence"/>
</dbReference>
<comment type="similarity">
    <text evidence="2 10">Belongs to the cytochrome c oxidase IV family.</text>
</comment>
<keyword evidence="4 10" id="KW-0999">Mitochondrion inner membrane</keyword>
<comment type="subunit">
    <text evidence="10">Component of the cytochrome c oxidase (complex IV, CIV), a multisubunit enzyme composed of 14 subunits.</text>
</comment>
<dbReference type="GO" id="GO:0006123">
    <property type="term" value="P:mitochondrial electron transport, cytochrome c to oxygen"/>
    <property type="evidence" value="ECO:0007669"/>
    <property type="project" value="InterPro"/>
</dbReference>
<keyword evidence="9 10" id="KW-0472">Membrane</keyword>
<comment type="pathway">
    <text evidence="10">Energy metabolism; oxidative phosphorylation.</text>
</comment>
<evidence type="ECO:0000256" key="2">
    <source>
        <dbReference type="ARBA" id="ARBA00008135"/>
    </source>
</evidence>
<name>A0A8J5K0B7_HOMAM</name>
<dbReference type="Pfam" id="PF02936">
    <property type="entry name" value="COX4"/>
    <property type="match status" value="1"/>
</dbReference>
<reference evidence="12" key="1">
    <citation type="journal article" date="2021" name="Sci. Adv.">
        <title>The American lobster genome reveals insights on longevity, neural, and immune adaptations.</title>
        <authorList>
            <person name="Polinski J.M."/>
            <person name="Zimin A.V."/>
            <person name="Clark K.F."/>
            <person name="Kohn A.B."/>
            <person name="Sadowski N."/>
            <person name="Timp W."/>
            <person name="Ptitsyn A."/>
            <person name="Khanna P."/>
            <person name="Romanova D.Y."/>
            <person name="Williams P."/>
            <person name="Greenwood S.J."/>
            <person name="Moroz L.L."/>
            <person name="Walt D.R."/>
            <person name="Bodnar A.G."/>
        </authorList>
    </citation>
    <scope>NUCLEOTIDE SEQUENCE</scope>
    <source>
        <strain evidence="12">GMGI-L3</strain>
    </source>
</reference>
<keyword evidence="7" id="KW-0560">Oxidoreductase</keyword>
<keyword evidence="13" id="KW-1185">Reference proteome</keyword>
<dbReference type="Gene3D" id="1.10.442.10">
    <property type="entry name" value="Cytochrome c oxidase subunit IV"/>
    <property type="match status" value="1"/>
</dbReference>
<evidence type="ECO:0000256" key="6">
    <source>
        <dbReference type="ARBA" id="ARBA00022989"/>
    </source>
</evidence>
<dbReference type="FunFam" id="1.10.442.10:FF:000001">
    <property type="entry name" value="Cytochrome c oxidase subunit 4 isoform 1"/>
    <property type="match status" value="1"/>
</dbReference>
<dbReference type="InterPro" id="IPR013288">
    <property type="entry name" value="Cyt_c_oxidase_su4"/>
</dbReference>
<dbReference type="PANTHER" id="PTHR10707:SF10">
    <property type="entry name" value="CYTOCHROME C OXIDASE SUBUNIT 4"/>
    <property type="match status" value="1"/>
</dbReference>
<evidence type="ECO:0000256" key="8">
    <source>
        <dbReference type="ARBA" id="ARBA00023128"/>
    </source>
</evidence>
<dbReference type="InterPro" id="IPR004203">
    <property type="entry name" value="Cyt_c_oxidase_su4_fam"/>
</dbReference>
<dbReference type="GO" id="GO:0016491">
    <property type="term" value="F:oxidoreductase activity"/>
    <property type="evidence" value="ECO:0007669"/>
    <property type="project" value="UniProtKB-KW"/>
</dbReference>
<comment type="function">
    <text evidence="10">Component of the cytochrome c oxidase, the last enzyme in the mitochondrial electron transport chain which drives oxidative phosphorylation.</text>
</comment>
<keyword evidence="6 10" id="KW-1133">Transmembrane helix</keyword>
<keyword evidence="11" id="KW-0732">Signal</keyword>
<keyword evidence="3 10" id="KW-0812">Transmembrane</keyword>
<feature type="transmembrane region" description="Helical" evidence="10">
    <location>
        <begin position="124"/>
        <end position="143"/>
    </location>
</feature>
<evidence type="ECO:0000256" key="11">
    <source>
        <dbReference type="SAM" id="SignalP"/>
    </source>
</evidence>
<dbReference type="UniPathway" id="UPA00705"/>
<keyword evidence="5" id="KW-0809">Transit peptide</keyword>
<dbReference type="GO" id="GO:0005743">
    <property type="term" value="C:mitochondrial inner membrane"/>
    <property type="evidence" value="ECO:0007669"/>
    <property type="project" value="UniProtKB-SubCell"/>
</dbReference>
<evidence type="ECO:0000256" key="7">
    <source>
        <dbReference type="ARBA" id="ARBA00023002"/>
    </source>
</evidence>
<evidence type="ECO:0000256" key="1">
    <source>
        <dbReference type="ARBA" id="ARBA00004434"/>
    </source>
</evidence>
<accession>A0A8J5K0B7</accession>
<dbReference type="GO" id="GO:0045277">
    <property type="term" value="C:respiratory chain complex IV"/>
    <property type="evidence" value="ECO:0007669"/>
    <property type="project" value="InterPro"/>
</dbReference>
<dbReference type="SUPFAM" id="SSF81406">
    <property type="entry name" value="Mitochondrial cytochrome c oxidase subunit IV"/>
    <property type="match status" value="1"/>
</dbReference>
<sequence>MFKNNVKLHHIIMALNMVTRRALALTLQQLSRQQTAAAASTLSKIGNREVVGFGFNGSPAYVDRVDFPMPAVRFREDTPDVQVLREKEMGDWKKLTLEEKKALYRASFCQTFAEMTAPSGEWKSVLGVTLILSSLAVWIYLWMKVFVYSPLPETLKPEYQEAQLKRMIDLRANPVEGTSSQWDYSKGDWK</sequence>
<evidence type="ECO:0000256" key="9">
    <source>
        <dbReference type="ARBA" id="ARBA00023136"/>
    </source>
</evidence>